<dbReference type="InterPro" id="IPR050869">
    <property type="entry name" value="H3K4_H4K5_MeTrfase"/>
</dbReference>
<evidence type="ECO:0000256" key="3">
    <source>
        <dbReference type="ARBA" id="ARBA00022833"/>
    </source>
</evidence>
<gene>
    <name evidence="5" type="ORF">EGYM00392_LOCUS10264</name>
</gene>
<dbReference type="CDD" id="cd20071">
    <property type="entry name" value="SET_SMYD"/>
    <property type="match status" value="1"/>
</dbReference>
<protein>
    <recommendedName>
        <fullName evidence="4">SET domain-containing protein</fullName>
    </recommendedName>
</protein>
<evidence type="ECO:0000313" key="5">
    <source>
        <dbReference type="EMBL" id="CAD8999192.1"/>
    </source>
</evidence>
<organism evidence="5">
    <name type="scientific">Eutreptiella gymnastica</name>
    <dbReference type="NCBI Taxonomy" id="73025"/>
    <lineage>
        <taxon>Eukaryota</taxon>
        <taxon>Discoba</taxon>
        <taxon>Euglenozoa</taxon>
        <taxon>Euglenida</taxon>
        <taxon>Spirocuta</taxon>
        <taxon>Euglenophyceae</taxon>
        <taxon>Eutreptiales</taxon>
        <taxon>Eutreptiaceae</taxon>
        <taxon>Eutreptiella</taxon>
    </lineage>
</organism>
<evidence type="ECO:0000256" key="1">
    <source>
        <dbReference type="ARBA" id="ARBA00022723"/>
    </source>
</evidence>
<dbReference type="PANTHER" id="PTHR12197:SF251">
    <property type="entry name" value="EG:BACR7C10.4 PROTEIN"/>
    <property type="match status" value="1"/>
</dbReference>
<evidence type="ECO:0000259" key="4">
    <source>
        <dbReference type="PROSITE" id="PS50280"/>
    </source>
</evidence>
<dbReference type="AlphaFoldDB" id="A0A7S1I2S5"/>
<dbReference type="SUPFAM" id="SSF82199">
    <property type="entry name" value="SET domain"/>
    <property type="match status" value="1"/>
</dbReference>
<keyword evidence="3" id="KW-0862">Zinc</keyword>
<dbReference type="InterPro" id="IPR002893">
    <property type="entry name" value="Znf_MYND"/>
</dbReference>
<dbReference type="Pfam" id="PF00856">
    <property type="entry name" value="SET"/>
    <property type="match status" value="1"/>
</dbReference>
<dbReference type="SUPFAM" id="SSF144232">
    <property type="entry name" value="HIT/MYND zinc finger-like"/>
    <property type="match status" value="1"/>
</dbReference>
<proteinExistence type="predicted"/>
<dbReference type="PANTHER" id="PTHR12197">
    <property type="entry name" value="HISTONE-LYSINE N-METHYLTRANSFERASE SMYD"/>
    <property type="match status" value="1"/>
</dbReference>
<keyword evidence="2" id="KW-0863">Zinc-finger</keyword>
<dbReference type="Gene3D" id="1.10.220.160">
    <property type="match status" value="1"/>
</dbReference>
<dbReference type="Gene3D" id="6.10.140.2220">
    <property type="match status" value="1"/>
</dbReference>
<name>A0A7S1I2S5_9EUGL</name>
<dbReference type="EMBL" id="HBGA01027595">
    <property type="protein sequence ID" value="CAD8999192.1"/>
    <property type="molecule type" value="Transcribed_RNA"/>
</dbReference>
<reference evidence="5" key="1">
    <citation type="submission" date="2021-01" db="EMBL/GenBank/DDBJ databases">
        <authorList>
            <person name="Corre E."/>
            <person name="Pelletier E."/>
            <person name="Niang G."/>
            <person name="Scheremetjew M."/>
            <person name="Finn R."/>
            <person name="Kale V."/>
            <person name="Holt S."/>
            <person name="Cochrane G."/>
            <person name="Meng A."/>
            <person name="Brown T."/>
            <person name="Cohen L."/>
        </authorList>
    </citation>
    <scope>NUCLEOTIDE SEQUENCE</scope>
    <source>
        <strain evidence="5">NIES-381</strain>
    </source>
</reference>
<keyword evidence="1" id="KW-0479">Metal-binding</keyword>
<evidence type="ECO:0000256" key="2">
    <source>
        <dbReference type="ARBA" id="ARBA00022771"/>
    </source>
</evidence>
<dbReference type="InterPro" id="IPR046341">
    <property type="entry name" value="SET_dom_sf"/>
</dbReference>
<feature type="domain" description="SET" evidence="4">
    <location>
        <begin position="15"/>
        <end position="275"/>
    </location>
</feature>
<dbReference type="PROSITE" id="PS01360">
    <property type="entry name" value="ZF_MYND_1"/>
    <property type="match status" value="1"/>
</dbReference>
<dbReference type="GO" id="GO:0005634">
    <property type="term" value="C:nucleus"/>
    <property type="evidence" value="ECO:0007669"/>
    <property type="project" value="TreeGrafter"/>
</dbReference>
<dbReference type="Gene3D" id="2.170.270.10">
    <property type="entry name" value="SET domain"/>
    <property type="match status" value="1"/>
</dbReference>
<dbReference type="PROSITE" id="PS50280">
    <property type="entry name" value="SET"/>
    <property type="match status" value="1"/>
</dbReference>
<dbReference type="GO" id="GO:0008270">
    <property type="term" value="F:zinc ion binding"/>
    <property type="evidence" value="ECO:0007669"/>
    <property type="project" value="UniProtKB-KW"/>
</dbReference>
<dbReference type="InterPro" id="IPR001214">
    <property type="entry name" value="SET_dom"/>
</dbReference>
<sequence length="368" mass="41143">MAAPDPLSNGILDIVKVKKVRSKGRCLVTNENLASGTVVMKEETPCAIVTEEWRDNVCDNCLFRPKCILDSLPLSCPQCCCVSYCSEECLSTASDKWHAHECQALQQLYGILHEGGLDGASDTYSLARFLIRIIAIACHDGSFADCFGALHGRDADLRQLKRWDDLQKIGRVVSASLTPACTGSQQFGLEAVMDYVAKEEWNSFAIRYTKAERDTAGQRLKAGDEGMFAYAIAPSSSLLNHSCCPNVFKRWDGRTLLMQAVRPIRQGEELCHSYVIPSHNTSRRLRELGENHGFECSCKRCEDRGYELDWMELFVCPRTECGGLLCPIARPVAAEEDEEPDDEVLVVCQWCAEPQYVEKDALDRLEHT</sequence>
<accession>A0A7S1I2S5</accession>